<comment type="caution">
    <text evidence="1">The sequence shown here is derived from an EMBL/GenBank/DDBJ whole genome shotgun (WGS) entry which is preliminary data.</text>
</comment>
<name>A0A543NG84_9ACTN</name>
<organism evidence="1 2">
    <name type="scientific">Haloactinospora alba</name>
    <dbReference type="NCBI Taxonomy" id="405555"/>
    <lineage>
        <taxon>Bacteria</taxon>
        <taxon>Bacillati</taxon>
        <taxon>Actinomycetota</taxon>
        <taxon>Actinomycetes</taxon>
        <taxon>Streptosporangiales</taxon>
        <taxon>Nocardiopsidaceae</taxon>
        <taxon>Haloactinospora</taxon>
    </lineage>
</organism>
<dbReference type="OrthoDB" id="3828153at2"/>
<dbReference type="AlphaFoldDB" id="A0A543NG84"/>
<dbReference type="EMBL" id="VFQC01000001">
    <property type="protein sequence ID" value="TQN30856.1"/>
    <property type="molecule type" value="Genomic_DNA"/>
</dbReference>
<dbReference type="Proteomes" id="UP000317422">
    <property type="component" value="Unassembled WGS sequence"/>
</dbReference>
<gene>
    <name evidence="1" type="ORF">FHX37_0744</name>
</gene>
<evidence type="ECO:0008006" key="3">
    <source>
        <dbReference type="Google" id="ProtNLM"/>
    </source>
</evidence>
<evidence type="ECO:0000313" key="2">
    <source>
        <dbReference type="Proteomes" id="UP000317422"/>
    </source>
</evidence>
<reference evidence="1 2" key="1">
    <citation type="submission" date="2019-06" db="EMBL/GenBank/DDBJ databases">
        <title>Sequencing the genomes of 1000 actinobacteria strains.</title>
        <authorList>
            <person name="Klenk H.-P."/>
        </authorList>
    </citation>
    <scope>NUCLEOTIDE SEQUENCE [LARGE SCALE GENOMIC DNA]</scope>
    <source>
        <strain evidence="1 2">DSM 45015</strain>
    </source>
</reference>
<protein>
    <recommendedName>
        <fullName evidence="3">DUF695 domain-containing protein</fullName>
    </recommendedName>
</protein>
<keyword evidence="2" id="KW-1185">Reference proteome</keyword>
<evidence type="ECO:0000313" key="1">
    <source>
        <dbReference type="EMBL" id="TQN30856.1"/>
    </source>
</evidence>
<dbReference type="RefSeq" id="WP_141922111.1">
    <property type="nucleotide sequence ID" value="NZ_VFQC01000001.1"/>
</dbReference>
<proteinExistence type="predicted"/>
<sequence length="392" mass="43446">MALFRRRRSADETGSVAAVDEFWAHWDDVRGTLAASVDAGEPVPEETAARVTERVQRIHPELTWEVSAVSRSADSGPGDLGTMGDEDPEELMARMSDMDDPLALLGSTASYALTLSGGPDDSARILTERWLRSAPKDAEWQFHPAYPADHEQLTSSITWDDHTFDLSHAALSLRVDQRQGTIDAGVYHPDNMFLPEETQTSLAEHVVMLALGEDDYVRWIAGVEPLAERPLDPLPPTSLPAVVRQLSGGGNANSWPTLQMRVPLRGIVEFSLRHPLHRRDFPAFTLYVQVSLGYAHSDNDKRPVEPSASALDEFVTRVDGILGDNGALLAQQTVGGHRQLHYYLDPESGVLPEVEAAVREWSEGRSTVQSRLDPEWQSINQLRTMFRRQLGS</sequence>
<accession>A0A543NG84</accession>